<keyword evidence="1" id="KW-0472">Membrane</keyword>
<dbReference type="GO" id="GO:0016020">
    <property type="term" value="C:membrane"/>
    <property type="evidence" value="ECO:0007669"/>
    <property type="project" value="InterPro"/>
</dbReference>
<evidence type="ECO:0000256" key="1">
    <source>
        <dbReference type="SAM" id="Phobius"/>
    </source>
</evidence>
<proteinExistence type="predicted"/>
<organism evidence="3 4">
    <name type="scientific">Candidatus Pseudobacter hemicellulosilyticus</name>
    <dbReference type="NCBI Taxonomy" id="3121375"/>
    <lineage>
        <taxon>Bacteria</taxon>
        <taxon>Pseudomonadati</taxon>
        <taxon>Bacteroidota</taxon>
        <taxon>Chitinophagia</taxon>
        <taxon>Chitinophagales</taxon>
        <taxon>Chitinophagaceae</taxon>
        <taxon>Pseudobacter</taxon>
    </lineage>
</organism>
<dbReference type="Gene3D" id="3.30.565.10">
    <property type="entry name" value="Histidine kinase-like ATPase, C-terminal domain"/>
    <property type="match status" value="1"/>
</dbReference>
<evidence type="ECO:0000259" key="2">
    <source>
        <dbReference type="Pfam" id="PF06580"/>
    </source>
</evidence>
<feature type="domain" description="Signal transduction histidine kinase internal region" evidence="2">
    <location>
        <begin position="176"/>
        <end position="253"/>
    </location>
</feature>
<keyword evidence="3" id="KW-0418">Kinase</keyword>
<keyword evidence="1" id="KW-0812">Transmembrane</keyword>
<dbReference type="AlphaFoldDB" id="A0AAJ5WPM1"/>
<evidence type="ECO:0000313" key="3">
    <source>
        <dbReference type="EMBL" id="WEK34944.1"/>
    </source>
</evidence>
<name>A0AAJ5WPM1_9BACT</name>
<dbReference type="InterPro" id="IPR010559">
    <property type="entry name" value="Sig_transdc_His_kin_internal"/>
</dbReference>
<gene>
    <name evidence="3" type="ORF">P0Y53_20845</name>
</gene>
<dbReference type="SUPFAM" id="SSF55874">
    <property type="entry name" value="ATPase domain of HSP90 chaperone/DNA topoisomerase II/histidine kinase"/>
    <property type="match status" value="1"/>
</dbReference>
<evidence type="ECO:0000313" key="4">
    <source>
        <dbReference type="Proteomes" id="UP001220610"/>
    </source>
</evidence>
<dbReference type="InterPro" id="IPR036890">
    <property type="entry name" value="HATPase_C_sf"/>
</dbReference>
<reference evidence="3" key="1">
    <citation type="submission" date="2023-03" db="EMBL/GenBank/DDBJ databases">
        <title>Andean soil-derived lignocellulolytic bacterial consortium as a source of novel taxa and putative plastic-active enzymes.</title>
        <authorList>
            <person name="Diaz-Garcia L."/>
            <person name="Chuvochina M."/>
            <person name="Feuerriegel G."/>
            <person name="Bunk B."/>
            <person name="Sproer C."/>
            <person name="Streit W.R."/>
            <person name="Rodriguez L.M."/>
            <person name="Overmann J."/>
            <person name="Jimenez D.J."/>
        </authorList>
    </citation>
    <scope>NUCLEOTIDE SEQUENCE</scope>
    <source>
        <strain evidence="3">MAG 7</strain>
    </source>
</reference>
<keyword evidence="3" id="KW-0808">Transferase</keyword>
<protein>
    <submittedName>
        <fullName evidence="3">Sensor histidine kinase</fullName>
    </submittedName>
</protein>
<feature type="transmembrane region" description="Helical" evidence="1">
    <location>
        <begin position="83"/>
        <end position="108"/>
    </location>
</feature>
<sequence length="363" mass="42063">MPNKIQHTRQSSFPFIYEGMVWVLYTVFYKYSYYVNTAGLPNPDHSDFPYPGLLLYALALTLYVIPFYRWLAPWLLARKKFSWLPLLALAWFLLVPKLANAGVSYLFLHTSGPGPLHQFYSFKSAVHLKQLLHWKGWDFNILLTDLLAFGSVALTRYAFDNDRKKQLLEKDLYQVQLEVLKARLNPHFLFNTLNSIYGMSLTGHKETPNYILRLSDMMRYILHDSQQSEVPLEMEIAFTRNYVEMERIRYPDRDIRFTVSGDAANRTVAPLLLIPFVENAFKHGAFRILEQGFIHMDLHTDQQALTFVVKNDVLAGINADSGPGGVGISNIQQRLQLHYPGRHQLELDNNGQLFTITLRIQFK</sequence>
<dbReference type="Proteomes" id="UP001220610">
    <property type="component" value="Chromosome"/>
</dbReference>
<dbReference type="GO" id="GO:0000155">
    <property type="term" value="F:phosphorelay sensor kinase activity"/>
    <property type="evidence" value="ECO:0007669"/>
    <property type="project" value="InterPro"/>
</dbReference>
<dbReference type="Pfam" id="PF06580">
    <property type="entry name" value="His_kinase"/>
    <property type="match status" value="1"/>
</dbReference>
<dbReference type="InterPro" id="IPR050640">
    <property type="entry name" value="Bact_2-comp_sensor_kinase"/>
</dbReference>
<keyword evidence="1" id="KW-1133">Transmembrane helix</keyword>
<feature type="transmembrane region" description="Helical" evidence="1">
    <location>
        <begin position="12"/>
        <end position="33"/>
    </location>
</feature>
<feature type="transmembrane region" description="Helical" evidence="1">
    <location>
        <begin position="53"/>
        <end position="71"/>
    </location>
</feature>
<dbReference type="PANTHER" id="PTHR34220">
    <property type="entry name" value="SENSOR HISTIDINE KINASE YPDA"/>
    <property type="match status" value="1"/>
</dbReference>
<feature type="transmembrane region" description="Helical" evidence="1">
    <location>
        <begin position="139"/>
        <end position="159"/>
    </location>
</feature>
<accession>A0AAJ5WPM1</accession>
<dbReference type="EMBL" id="CP119311">
    <property type="protein sequence ID" value="WEK34944.1"/>
    <property type="molecule type" value="Genomic_DNA"/>
</dbReference>
<dbReference type="PANTHER" id="PTHR34220:SF7">
    <property type="entry name" value="SENSOR HISTIDINE KINASE YPDA"/>
    <property type="match status" value="1"/>
</dbReference>